<comment type="similarity">
    <text evidence="2 11 12">Belongs to the class-I aminoacyl-tRNA synthetase family.</text>
</comment>
<evidence type="ECO:0000256" key="2">
    <source>
        <dbReference type="ARBA" id="ARBA00005594"/>
    </source>
</evidence>
<dbReference type="Pfam" id="PF05746">
    <property type="entry name" value="DALR_1"/>
    <property type="match status" value="1"/>
</dbReference>
<reference evidence="16" key="1">
    <citation type="journal article" date="2017" name="Proc. Natl. Acad. Sci. U.S.A.">
        <title>Simulation of Deepwater Horizon oil plume reveals substrate specialization within a complex community of hydrocarbon degraders.</title>
        <authorList>
            <person name="Hu P."/>
            <person name="Dubinsky E.A."/>
            <person name="Probst A.J."/>
            <person name="Wang J."/>
            <person name="Sieber C.M.K."/>
            <person name="Tom L.M."/>
            <person name="Gardinali P."/>
            <person name="Banfield J.F."/>
            <person name="Atlas R.M."/>
            <person name="Andersen G.L."/>
        </authorList>
    </citation>
    <scope>NUCLEOTIDE SEQUENCE [LARGE SCALE GENOMIC DNA]</scope>
</reference>
<evidence type="ECO:0000313" key="16">
    <source>
        <dbReference type="Proteomes" id="UP000243053"/>
    </source>
</evidence>
<dbReference type="PANTHER" id="PTHR11956:SF5">
    <property type="entry name" value="ARGININE--TRNA LIGASE, CYTOPLASMIC"/>
    <property type="match status" value="1"/>
</dbReference>
<evidence type="ECO:0000256" key="1">
    <source>
        <dbReference type="ARBA" id="ARBA00004496"/>
    </source>
</evidence>
<dbReference type="InterPro" id="IPR008909">
    <property type="entry name" value="DALR_anticod-bd"/>
</dbReference>
<evidence type="ECO:0000256" key="3">
    <source>
        <dbReference type="ARBA" id="ARBA00011245"/>
    </source>
</evidence>
<dbReference type="GO" id="GO:0005737">
    <property type="term" value="C:cytoplasm"/>
    <property type="evidence" value="ECO:0007669"/>
    <property type="project" value="UniProtKB-SubCell"/>
</dbReference>
<dbReference type="InterPro" id="IPR009080">
    <property type="entry name" value="tRNAsynth_Ia_anticodon-bd"/>
</dbReference>
<dbReference type="HAMAP" id="MF_00123">
    <property type="entry name" value="Arg_tRNA_synth"/>
    <property type="match status" value="1"/>
</dbReference>
<dbReference type="EMBL" id="MAAF01000073">
    <property type="protein sequence ID" value="OUR79277.1"/>
    <property type="molecule type" value="Genomic_DNA"/>
</dbReference>
<organism evidence="15 16">
    <name type="scientific">Colwellia psychrerythraea</name>
    <name type="common">Vibrio psychroerythus</name>
    <dbReference type="NCBI Taxonomy" id="28229"/>
    <lineage>
        <taxon>Bacteria</taxon>
        <taxon>Pseudomonadati</taxon>
        <taxon>Pseudomonadota</taxon>
        <taxon>Gammaproteobacteria</taxon>
        <taxon>Alteromonadales</taxon>
        <taxon>Colwelliaceae</taxon>
        <taxon>Colwellia</taxon>
    </lineage>
</organism>
<keyword evidence="6 11" id="KW-0547">Nucleotide-binding</keyword>
<keyword evidence="8 11" id="KW-0648">Protein biosynthesis</keyword>
<dbReference type="Gene3D" id="3.40.50.620">
    <property type="entry name" value="HUPs"/>
    <property type="match status" value="1"/>
</dbReference>
<evidence type="ECO:0000256" key="12">
    <source>
        <dbReference type="RuleBase" id="RU363038"/>
    </source>
</evidence>
<dbReference type="SMART" id="SM01016">
    <property type="entry name" value="Arg_tRNA_synt_N"/>
    <property type="match status" value="1"/>
</dbReference>
<dbReference type="GO" id="GO:0005524">
    <property type="term" value="F:ATP binding"/>
    <property type="evidence" value="ECO:0007669"/>
    <property type="project" value="UniProtKB-UniRule"/>
</dbReference>
<feature type="domain" description="Arginyl tRNA synthetase N-terminal" evidence="14">
    <location>
        <begin position="1"/>
        <end position="87"/>
    </location>
</feature>
<protein>
    <recommendedName>
        <fullName evidence="11">Arginine--tRNA ligase</fullName>
        <ecNumber evidence="11">6.1.1.19</ecNumber>
    </recommendedName>
    <alternativeName>
        <fullName evidence="11">Arginyl-tRNA synthetase</fullName>
        <shortName evidence="11">ArgRS</shortName>
    </alternativeName>
</protein>
<accession>A0A1Y5EF46</accession>
<dbReference type="NCBIfam" id="TIGR00456">
    <property type="entry name" value="argS"/>
    <property type="match status" value="1"/>
</dbReference>
<dbReference type="CDD" id="cd07956">
    <property type="entry name" value="Anticodon_Ia_Arg"/>
    <property type="match status" value="1"/>
</dbReference>
<dbReference type="PANTHER" id="PTHR11956">
    <property type="entry name" value="ARGINYL-TRNA SYNTHETASE"/>
    <property type="match status" value="1"/>
</dbReference>
<comment type="subcellular location">
    <subcellularLocation>
        <location evidence="1 11">Cytoplasm</location>
    </subcellularLocation>
</comment>
<keyword evidence="7 11" id="KW-0067">ATP-binding</keyword>
<evidence type="ECO:0000259" key="14">
    <source>
        <dbReference type="SMART" id="SM01016"/>
    </source>
</evidence>
<keyword evidence="4 11" id="KW-0963">Cytoplasm</keyword>
<feature type="domain" description="DALR anticodon binding" evidence="13">
    <location>
        <begin position="467"/>
        <end position="582"/>
    </location>
</feature>
<dbReference type="SMART" id="SM00836">
    <property type="entry name" value="DALR_1"/>
    <property type="match status" value="1"/>
</dbReference>
<dbReference type="SUPFAM" id="SSF47323">
    <property type="entry name" value="Anticodon-binding domain of a subclass of class I aminoacyl-tRNA synthetases"/>
    <property type="match status" value="1"/>
</dbReference>
<name>A0A1Y5EF46_COLPS</name>
<evidence type="ECO:0000256" key="6">
    <source>
        <dbReference type="ARBA" id="ARBA00022741"/>
    </source>
</evidence>
<dbReference type="InterPro" id="IPR014729">
    <property type="entry name" value="Rossmann-like_a/b/a_fold"/>
</dbReference>
<dbReference type="FunFam" id="3.40.50.620:FF:000030">
    <property type="entry name" value="Arginine--tRNA ligase"/>
    <property type="match status" value="1"/>
</dbReference>
<dbReference type="InterPro" id="IPR001278">
    <property type="entry name" value="Arg-tRNA-ligase"/>
</dbReference>
<proteinExistence type="inferred from homology"/>
<dbReference type="Proteomes" id="UP000243053">
    <property type="component" value="Unassembled WGS sequence"/>
</dbReference>
<dbReference type="InterPro" id="IPR036695">
    <property type="entry name" value="Arg-tRNA-synth_N_sf"/>
</dbReference>
<dbReference type="InterPro" id="IPR035684">
    <property type="entry name" value="ArgRS_core"/>
</dbReference>
<evidence type="ECO:0000256" key="8">
    <source>
        <dbReference type="ARBA" id="ARBA00022917"/>
    </source>
</evidence>
<dbReference type="PRINTS" id="PR01038">
    <property type="entry name" value="TRNASYNTHARG"/>
</dbReference>
<dbReference type="SUPFAM" id="SSF52374">
    <property type="entry name" value="Nucleotidylyl transferase"/>
    <property type="match status" value="1"/>
</dbReference>
<comment type="caution">
    <text evidence="15">The sequence shown here is derived from an EMBL/GenBank/DDBJ whole genome shotgun (WGS) entry which is preliminary data.</text>
</comment>
<dbReference type="PROSITE" id="PS00178">
    <property type="entry name" value="AA_TRNA_LIGASE_I"/>
    <property type="match status" value="1"/>
</dbReference>
<dbReference type="Gene3D" id="3.30.1360.70">
    <property type="entry name" value="Arginyl tRNA synthetase N-terminal domain"/>
    <property type="match status" value="1"/>
</dbReference>
<dbReference type="Gene3D" id="1.10.730.10">
    <property type="entry name" value="Isoleucyl-tRNA Synthetase, Domain 1"/>
    <property type="match status" value="1"/>
</dbReference>
<evidence type="ECO:0000259" key="13">
    <source>
        <dbReference type="SMART" id="SM00836"/>
    </source>
</evidence>
<evidence type="ECO:0000313" key="15">
    <source>
        <dbReference type="EMBL" id="OUR79277.1"/>
    </source>
</evidence>
<evidence type="ECO:0000256" key="10">
    <source>
        <dbReference type="ARBA" id="ARBA00049339"/>
    </source>
</evidence>
<dbReference type="GO" id="GO:0006420">
    <property type="term" value="P:arginyl-tRNA aminoacylation"/>
    <property type="evidence" value="ECO:0007669"/>
    <property type="project" value="UniProtKB-UniRule"/>
</dbReference>
<evidence type="ECO:0000256" key="4">
    <source>
        <dbReference type="ARBA" id="ARBA00022490"/>
    </source>
</evidence>
<keyword evidence="5 11" id="KW-0436">Ligase</keyword>
<comment type="catalytic activity">
    <reaction evidence="10 11">
        <text>tRNA(Arg) + L-arginine + ATP = L-arginyl-tRNA(Arg) + AMP + diphosphate</text>
        <dbReference type="Rhea" id="RHEA:20301"/>
        <dbReference type="Rhea" id="RHEA-COMP:9658"/>
        <dbReference type="Rhea" id="RHEA-COMP:9673"/>
        <dbReference type="ChEBI" id="CHEBI:30616"/>
        <dbReference type="ChEBI" id="CHEBI:32682"/>
        <dbReference type="ChEBI" id="CHEBI:33019"/>
        <dbReference type="ChEBI" id="CHEBI:78442"/>
        <dbReference type="ChEBI" id="CHEBI:78513"/>
        <dbReference type="ChEBI" id="CHEBI:456215"/>
        <dbReference type="EC" id="6.1.1.19"/>
    </reaction>
</comment>
<dbReference type="EC" id="6.1.1.19" evidence="11"/>
<dbReference type="AlphaFoldDB" id="A0A1Y5EF46"/>
<keyword evidence="9 11" id="KW-0030">Aminoacyl-tRNA synthetase</keyword>
<dbReference type="Pfam" id="PF03485">
    <property type="entry name" value="Arg_tRNA_synt_N"/>
    <property type="match status" value="1"/>
</dbReference>
<gene>
    <name evidence="11" type="primary">argS</name>
    <name evidence="15" type="ORF">A9Q75_12275</name>
</gene>
<dbReference type="Pfam" id="PF00750">
    <property type="entry name" value="tRNA-synt_1d"/>
    <property type="match status" value="1"/>
</dbReference>
<sequence>MNIKDILSKKVSAAMVAAGLPEGTNPALSLSNRPQFGDYQANGVMGAAKKLKTNPRELATKVVAELDLGGIASKIELAGPGFINIHLDENWLAAQLNEVAKDEFIGVAQRSVNADDKQQTVVVDYSAPNLAKEMHVGHLRSTIIGDAVVRALEFRGDKVIRQNHMGDWGTQFGMLIAHLSDKLASDEVAETALADLENFYREAKVRFDNEEGFADRARADVVKLQSGDETCAKLWQQFIDISITHSEDIYAKLNVSLKRSNIMGESAYNDDLSTVIDELMAKEIAEESQGAKVVFINEMANKDGEAPVFIVQKSGGGFLYATTDLSACRYRSGKLAANRIIIFTDARQALHFKQVEIVARKAGFLPENVGYQHCPFGMMMGDDGKPFKTRTGGTIKLAELLDEAIVRAAALIKEKNPEINDADLTEISKKVGIGAVKFADLSKNRTSDYIFNWKTMLSFEGATAPYLQYAYSRIQSIFSKAGTVNNDAVIDIIEPQEKALALKLLQLEDVVDAVISECTPNLLCNYLYELASLYMSFYEACPILKEGISDEVKSSRLALCKVVADTLKQGLDILGIETMERM</sequence>
<dbReference type="SUPFAM" id="SSF55190">
    <property type="entry name" value="Arginyl-tRNA synthetase (ArgRS), N-terminal 'additional' domain"/>
    <property type="match status" value="1"/>
</dbReference>
<evidence type="ECO:0000256" key="5">
    <source>
        <dbReference type="ARBA" id="ARBA00022598"/>
    </source>
</evidence>
<dbReference type="GO" id="GO:0004814">
    <property type="term" value="F:arginine-tRNA ligase activity"/>
    <property type="evidence" value="ECO:0007669"/>
    <property type="project" value="UniProtKB-UniRule"/>
</dbReference>
<feature type="short sequence motif" description="'HIGH' region" evidence="11">
    <location>
        <begin position="128"/>
        <end position="138"/>
    </location>
</feature>
<dbReference type="InterPro" id="IPR005148">
    <property type="entry name" value="Arg-tRNA-synth_N"/>
</dbReference>
<dbReference type="InterPro" id="IPR001412">
    <property type="entry name" value="aa-tRNA-synth_I_CS"/>
</dbReference>
<evidence type="ECO:0000256" key="7">
    <source>
        <dbReference type="ARBA" id="ARBA00022840"/>
    </source>
</evidence>
<comment type="subunit">
    <text evidence="3 11">Monomer.</text>
</comment>
<evidence type="ECO:0000256" key="9">
    <source>
        <dbReference type="ARBA" id="ARBA00023146"/>
    </source>
</evidence>
<evidence type="ECO:0000256" key="11">
    <source>
        <dbReference type="HAMAP-Rule" id="MF_00123"/>
    </source>
</evidence>
<dbReference type="FunFam" id="1.10.730.10:FF:000006">
    <property type="entry name" value="Arginyl-tRNA synthetase 2, mitochondrial"/>
    <property type="match status" value="1"/>
</dbReference>